<reference evidence="2" key="1">
    <citation type="submission" date="2006-10" db="EMBL/GenBank/DDBJ databases">
        <title>Complete sequence of Solibacter usitatus Ellin6076.</title>
        <authorList>
            <consortium name="US DOE Joint Genome Institute"/>
            <person name="Copeland A."/>
            <person name="Lucas S."/>
            <person name="Lapidus A."/>
            <person name="Barry K."/>
            <person name="Detter J.C."/>
            <person name="Glavina del Rio T."/>
            <person name="Hammon N."/>
            <person name="Israni S."/>
            <person name="Dalin E."/>
            <person name="Tice H."/>
            <person name="Pitluck S."/>
            <person name="Thompson L.S."/>
            <person name="Brettin T."/>
            <person name="Bruce D."/>
            <person name="Han C."/>
            <person name="Tapia R."/>
            <person name="Gilna P."/>
            <person name="Schmutz J."/>
            <person name="Larimer F."/>
            <person name="Land M."/>
            <person name="Hauser L."/>
            <person name="Kyrpides N."/>
            <person name="Mikhailova N."/>
            <person name="Janssen P.H."/>
            <person name="Kuske C.R."/>
            <person name="Richardson P."/>
        </authorList>
    </citation>
    <scope>NUCLEOTIDE SEQUENCE</scope>
    <source>
        <strain evidence="2">Ellin6076</strain>
    </source>
</reference>
<feature type="signal peptide" evidence="1">
    <location>
        <begin position="1"/>
        <end position="25"/>
    </location>
</feature>
<organism evidence="2">
    <name type="scientific">Solibacter usitatus (strain Ellin6076)</name>
    <dbReference type="NCBI Taxonomy" id="234267"/>
    <lineage>
        <taxon>Bacteria</taxon>
        <taxon>Pseudomonadati</taxon>
        <taxon>Acidobacteriota</taxon>
        <taxon>Terriglobia</taxon>
        <taxon>Bryobacterales</taxon>
        <taxon>Solibacteraceae</taxon>
        <taxon>Candidatus Solibacter</taxon>
    </lineage>
</organism>
<accession>Q02AU3</accession>
<evidence type="ECO:0008006" key="3">
    <source>
        <dbReference type="Google" id="ProtNLM"/>
    </source>
</evidence>
<evidence type="ECO:0000256" key="1">
    <source>
        <dbReference type="SAM" id="SignalP"/>
    </source>
</evidence>
<sequence precursor="true">MLTRGRIARILLVLLFLCAILIAQAESFASQHSHQHSSQHCCGLCHVGPLPLLQPVSSAGLAPIAAVAWLSPSFGFNKPYEALLAAGSSRAPPQFLLV</sequence>
<protein>
    <recommendedName>
        <fullName evidence="3">DUF2607 family protein</fullName>
    </recommendedName>
</protein>
<feature type="chain" id="PRO_5004163841" description="DUF2607 family protein" evidence="1">
    <location>
        <begin position="26"/>
        <end position="98"/>
    </location>
</feature>
<keyword evidence="1" id="KW-0732">Signal</keyword>
<proteinExistence type="predicted"/>
<name>Q02AU3_SOLUE</name>
<dbReference type="HOGENOM" id="CLU_2332161_0_0_0"/>
<dbReference type="AlphaFoldDB" id="Q02AU3"/>
<dbReference type="KEGG" id="sus:Acid_0824"/>
<evidence type="ECO:0000313" key="2">
    <source>
        <dbReference type="EMBL" id="ABJ81823.1"/>
    </source>
</evidence>
<dbReference type="EMBL" id="CP000473">
    <property type="protein sequence ID" value="ABJ81823.1"/>
    <property type="molecule type" value="Genomic_DNA"/>
</dbReference>
<dbReference type="InParanoid" id="Q02AU3"/>
<gene>
    <name evidence="2" type="ordered locus">Acid_0824</name>
</gene>
<dbReference type="STRING" id="234267.Acid_0824"/>